<feature type="non-terminal residue" evidence="2">
    <location>
        <position position="1"/>
    </location>
</feature>
<organism evidence="2 3">
    <name type="scientific">Physocladia obscura</name>
    <dbReference type="NCBI Taxonomy" id="109957"/>
    <lineage>
        <taxon>Eukaryota</taxon>
        <taxon>Fungi</taxon>
        <taxon>Fungi incertae sedis</taxon>
        <taxon>Chytridiomycota</taxon>
        <taxon>Chytridiomycota incertae sedis</taxon>
        <taxon>Chytridiomycetes</taxon>
        <taxon>Chytridiales</taxon>
        <taxon>Chytriomycetaceae</taxon>
        <taxon>Physocladia</taxon>
    </lineage>
</organism>
<proteinExistence type="predicted"/>
<gene>
    <name evidence="2" type="ORF">HK100_007900</name>
</gene>
<keyword evidence="1" id="KW-0812">Transmembrane</keyword>
<keyword evidence="3" id="KW-1185">Reference proteome</keyword>
<evidence type="ECO:0000313" key="3">
    <source>
        <dbReference type="Proteomes" id="UP001211907"/>
    </source>
</evidence>
<comment type="caution">
    <text evidence="2">The sequence shown here is derived from an EMBL/GenBank/DDBJ whole genome shotgun (WGS) entry which is preliminary data.</text>
</comment>
<dbReference type="Proteomes" id="UP001211907">
    <property type="component" value="Unassembled WGS sequence"/>
</dbReference>
<evidence type="ECO:0000256" key="1">
    <source>
        <dbReference type="SAM" id="Phobius"/>
    </source>
</evidence>
<name>A0AAD5XAG6_9FUNG</name>
<protein>
    <submittedName>
        <fullName evidence="2">Uncharacterized protein</fullName>
    </submittedName>
</protein>
<accession>A0AAD5XAG6</accession>
<keyword evidence="1" id="KW-1133">Transmembrane helix</keyword>
<dbReference type="AlphaFoldDB" id="A0AAD5XAG6"/>
<reference evidence="2" key="1">
    <citation type="submission" date="2020-05" db="EMBL/GenBank/DDBJ databases">
        <title>Phylogenomic resolution of chytrid fungi.</title>
        <authorList>
            <person name="Stajich J.E."/>
            <person name="Amses K."/>
            <person name="Simmons R."/>
            <person name="Seto K."/>
            <person name="Myers J."/>
            <person name="Bonds A."/>
            <person name="Quandt C.A."/>
            <person name="Barry K."/>
            <person name="Liu P."/>
            <person name="Grigoriev I."/>
            <person name="Longcore J.E."/>
            <person name="James T.Y."/>
        </authorList>
    </citation>
    <scope>NUCLEOTIDE SEQUENCE</scope>
    <source>
        <strain evidence="2">JEL0513</strain>
    </source>
</reference>
<dbReference type="EMBL" id="JADGJH010003761">
    <property type="protein sequence ID" value="KAJ3088963.1"/>
    <property type="molecule type" value="Genomic_DNA"/>
</dbReference>
<sequence length="294" mass="33362">MPTSVYFIRNVAIIFFLSAYTVFTVYRNAKFINTSFALTSTTRIFNTSATITTTTAATATATNAPEHPPPDPAAPPNCPTWKPFAVKQQGDKDFSNNCRVIVDENPSFSVTLCESMRECGQGYFLIQRKDEVQCAKAMAKSIAWEPEFDAWMKSTIGPDAFTVIFSGPQRASPSDWRHLGSCQYKHPYRLTNPGNYTVSITHTHAEFHAIQEKKRTWQRIVNEPILVEFALDACSTLCQPFSVRSVEEEWRKMKGRVPVCSRVMPVQGVYLRSGLEGMVDRERYKYDAFKVPYF</sequence>
<feature type="transmembrane region" description="Helical" evidence="1">
    <location>
        <begin position="6"/>
        <end position="26"/>
    </location>
</feature>
<evidence type="ECO:0000313" key="2">
    <source>
        <dbReference type="EMBL" id="KAJ3088963.1"/>
    </source>
</evidence>
<keyword evidence="1" id="KW-0472">Membrane</keyword>